<comment type="caution">
    <text evidence="1">The sequence shown here is derived from an EMBL/GenBank/DDBJ whole genome shotgun (WGS) entry which is preliminary data.</text>
</comment>
<protein>
    <recommendedName>
        <fullName evidence="3">RNA-directed DNA polymerase</fullName>
    </recommendedName>
</protein>
<sequence>MNELKAQGKPFDISKREVWESWCEVKANKGAPGVDGQSIDDFEADLQGNLYKI</sequence>
<accession>A0ABP7CHE2</accession>
<name>A0ABP7CHE2_9ACTN</name>
<keyword evidence="2" id="KW-1185">Reference proteome</keyword>
<organism evidence="1 2">
    <name type="scientific">Nonomuraea antimicrobica</name>
    <dbReference type="NCBI Taxonomy" id="561173"/>
    <lineage>
        <taxon>Bacteria</taxon>
        <taxon>Bacillati</taxon>
        <taxon>Actinomycetota</taxon>
        <taxon>Actinomycetes</taxon>
        <taxon>Streptosporangiales</taxon>
        <taxon>Streptosporangiaceae</taxon>
        <taxon>Nonomuraea</taxon>
    </lineage>
</organism>
<evidence type="ECO:0000313" key="1">
    <source>
        <dbReference type="EMBL" id="GAA3690672.1"/>
    </source>
</evidence>
<gene>
    <name evidence="1" type="ORF">GCM10022224_065150</name>
</gene>
<evidence type="ECO:0000313" key="2">
    <source>
        <dbReference type="Proteomes" id="UP001500902"/>
    </source>
</evidence>
<evidence type="ECO:0008006" key="3">
    <source>
        <dbReference type="Google" id="ProtNLM"/>
    </source>
</evidence>
<proteinExistence type="predicted"/>
<reference evidence="2" key="1">
    <citation type="journal article" date="2019" name="Int. J. Syst. Evol. Microbiol.">
        <title>The Global Catalogue of Microorganisms (GCM) 10K type strain sequencing project: providing services to taxonomists for standard genome sequencing and annotation.</title>
        <authorList>
            <consortium name="The Broad Institute Genomics Platform"/>
            <consortium name="The Broad Institute Genome Sequencing Center for Infectious Disease"/>
            <person name="Wu L."/>
            <person name="Ma J."/>
        </authorList>
    </citation>
    <scope>NUCLEOTIDE SEQUENCE [LARGE SCALE GENOMIC DNA]</scope>
    <source>
        <strain evidence="2">JCM 16904</strain>
    </source>
</reference>
<dbReference type="Proteomes" id="UP001500902">
    <property type="component" value="Unassembled WGS sequence"/>
</dbReference>
<dbReference type="EMBL" id="BAAAZP010000119">
    <property type="protein sequence ID" value="GAA3690672.1"/>
    <property type="molecule type" value="Genomic_DNA"/>
</dbReference>
<dbReference type="RefSeq" id="WP_344886622.1">
    <property type="nucleotide sequence ID" value="NZ_BAAAZP010000119.1"/>
</dbReference>